<evidence type="ECO:0000313" key="9">
    <source>
        <dbReference type="EMBL" id="MBB6252757.1"/>
    </source>
</evidence>
<dbReference type="InterPro" id="IPR001547">
    <property type="entry name" value="Glyco_hydro_5"/>
</dbReference>
<dbReference type="EMBL" id="JACIIZ010000009">
    <property type="protein sequence ID" value="MBB6252757.1"/>
    <property type="molecule type" value="Genomic_DNA"/>
</dbReference>
<keyword evidence="2 7" id="KW-0378">Hydrolase</keyword>
<dbReference type="GO" id="GO:0008422">
    <property type="term" value="F:beta-glucosidase activity"/>
    <property type="evidence" value="ECO:0007669"/>
    <property type="project" value="TreeGrafter"/>
</dbReference>
<protein>
    <submittedName>
        <fullName evidence="9">Endoglucanase</fullName>
        <ecNumber evidence="9">3.2.1.4</ecNumber>
    </submittedName>
</protein>
<reference evidence="9 10" key="1">
    <citation type="submission" date="2020-08" db="EMBL/GenBank/DDBJ databases">
        <title>Genomic Encyclopedia of Type Strains, Phase IV (KMG-IV): sequencing the most valuable type-strain genomes for metagenomic binning, comparative biology and taxonomic classification.</title>
        <authorList>
            <person name="Goeker M."/>
        </authorList>
    </citation>
    <scope>NUCLEOTIDE SEQUENCE [LARGE SCALE GENOMIC DNA]</scope>
    <source>
        <strain evidence="9 10">DSM 22198</strain>
    </source>
</reference>
<evidence type="ECO:0000259" key="8">
    <source>
        <dbReference type="Pfam" id="PF00150"/>
    </source>
</evidence>
<keyword evidence="10" id="KW-1185">Reference proteome</keyword>
<dbReference type="Pfam" id="PF00150">
    <property type="entry name" value="Cellulase"/>
    <property type="match status" value="1"/>
</dbReference>
<dbReference type="GO" id="GO:0030245">
    <property type="term" value="P:cellulose catabolic process"/>
    <property type="evidence" value="ECO:0007669"/>
    <property type="project" value="UniProtKB-KW"/>
</dbReference>
<keyword evidence="4" id="KW-0119">Carbohydrate metabolism</keyword>
<dbReference type="PANTHER" id="PTHR31297:SF41">
    <property type="entry name" value="ENDOGLUCANASE, PUTATIVE (AFU_ORTHOLOGUE AFUA_5G01830)-RELATED"/>
    <property type="match status" value="1"/>
</dbReference>
<keyword evidence="3" id="KW-0136">Cellulose degradation</keyword>
<dbReference type="InterPro" id="IPR017853">
    <property type="entry name" value="GH"/>
</dbReference>
<dbReference type="Proteomes" id="UP000539175">
    <property type="component" value="Unassembled WGS sequence"/>
</dbReference>
<dbReference type="SUPFAM" id="SSF51445">
    <property type="entry name" value="(Trans)glycosidases"/>
    <property type="match status" value="1"/>
</dbReference>
<evidence type="ECO:0000256" key="5">
    <source>
        <dbReference type="ARBA" id="ARBA00023295"/>
    </source>
</evidence>
<proteinExistence type="inferred from homology"/>
<dbReference type="EC" id="3.2.1.4" evidence="9"/>
<dbReference type="Gene3D" id="3.20.20.80">
    <property type="entry name" value="Glycosidases"/>
    <property type="match status" value="1"/>
</dbReference>
<name>A0A7X0AZ17_9PROT</name>
<dbReference type="GO" id="GO:0005576">
    <property type="term" value="C:extracellular region"/>
    <property type="evidence" value="ECO:0007669"/>
    <property type="project" value="TreeGrafter"/>
</dbReference>
<dbReference type="PANTHER" id="PTHR31297">
    <property type="entry name" value="GLUCAN ENDO-1,6-BETA-GLUCOSIDASE B"/>
    <property type="match status" value="1"/>
</dbReference>
<evidence type="ECO:0000256" key="6">
    <source>
        <dbReference type="ARBA" id="ARBA00023326"/>
    </source>
</evidence>
<evidence type="ECO:0000256" key="3">
    <source>
        <dbReference type="ARBA" id="ARBA00023001"/>
    </source>
</evidence>
<keyword evidence="5 7" id="KW-0326">Glycosidase</keyword>
<evidence type="ECO:0000256" key="2">
    <source>
        <dbReference type="ARBA" id="ARBA00022801"/>
    </source>
</evidence>
<feature type="domain" description="Glycoside hydrolase family 5" evidence="8">
    <location>
        <begin position="54"/>
        <end position="341"/>
    </location>
</feature>
<evidence type="ECO:0000256" key="4">
    <source>
        <dbReference type="ARBA" id="ARBA00023277"/>
    </source>
</evidence>
<accession>A0A7X0AZ17</accession>
<comment type="caution">
    <text evidence="9">The sequence shown here is derived from an EMBL/GenBank/DDBJ whole genome shotgun (WGS) entry which is preliminary data.</text>
</comment>
<evidence type="ECO:0000256" key="7">
    <source>
        <dbReference type="RuleBase" id="RU361153"/>
    </source>
</evidence>
<dbReference type="RefSeq" id="WP_184802504.1">
    <property type="nucleotide sequence ID" value="NZ_JACIIZ010000009.1"/>
</dbReference>
<evidence type="ECO:0000313" key="10">
    <source>
        <dbReference type="Proteomes" id="UP000539175"/>
    </source>
</evidence>
<dbReference type="GO" id="GO:0008810">
    <property type="term" value="F:cellulase activity"/>
    <property type="evidence" value="ECO:0007669"/>
    <property type="project" value="UniProtKB-EC"/>
</dbReference>
<sequence>MLIDHVEDPERRRLLVRLGDVALGAGGLAAMSAFTACSQGHWLPATPARLPRWRGFNLLEKYTLANEQRFRQSDFDLIAEWGFNFVRLPLDYRIWTRPDGTFREEPLRQIDEAIVWARHRNIHVALCLHRAPGYCVNPPLEGGDLWAEGPENDAVRRRFAEQWGMFAARYRDVDPLCLSFNLINEPPDVTGAAYVRAASGAVAAIRAADPDRIIIADGTQGGRRPVPELRPLGLAQGTRGYEPFHLSHYKAGWVKGSDTWDPPTWPMPSAPSPNTDQVVDPASFTRLCIQPWKDLGASGVGIIVGEWGAYRHTPHATVLAWARDCLAAWRQADWGWCLWNFRGDFGVLDSRRDDVRYETFRGHLLDRAFLECLREDGPPDAARA</sequence>
<gene>
    <name evidence="9" type="ORF">FHS74_003325</name>
</gene>
<comment type="similarity">
    <text evidence="1 7">Belongs to the glycosyl hydrolase 5 (cellulase A) family.</text>
</comment>
<dbReference type="AlphaFoldDB" id="A0A7X0AZ17"/>
<keyword evidence="6" id="KW-0624">Polysaccharide degradation</keyword>
<dbReference type="InterPro" id="IPR050386">
    <property type="entry name" value="Glycosyl_hydrolase_5"/>
</dbReference>
<organism evidence="9 10">
    <name type="scientific">Nitrospirillum iridis</name>
    <dbReference type="NCBI Taxonomy" id="765888"/>
    <lineage>
        <taxon>Bacteria</taxon>
        <taxon>Pseudomonadati</taxon>
        <taxon>Pseudomonadota</taxon>
        <taxon>Alphaproteobacteria</taxon>
        <taxon>Rhodospirillales</taxon>
        <taxon>Azospirillaceae</taxon>
        <taxon>Nitrospirillum</taxon>
    </lineage>
</organism>
<evidence type="ECO:0000256" key="1">
    <source>
        <dbReference type="ARBA" id="ARBA00005641"/>
    </source>
</evidence>
<dbReference type="GO" id="GO:0009986">
    <property type="term" value="C:cell surface"/>
    <property type="evidence" value="ECO:0007669"/>
    <property type="project" value="TreeGrafter"/>
</dbReference>